<feature type="short sequence motif" description="Q motif" evidence="14">
    <location>
        <begin position="86"/>
        <end position="114"/>
    </location>
</feature>
<evidence type="ECO:0000256" key="11">
    <source>
        <dbReference type="ARBA" id="ARBA00022884"/>
    </source>
</evidence>
<dbReference type="EC" id="3.6.4.13" evidence="4"/>
<dbReference type="SUPFAM" id="SSF52540">
    <property type="entry name" value="P-loop containing nucleoside triphosphate hydrolases"/>
    <property type="match status" value="2"/>
</dbReference>
<keyword evidence="9" id="KW-0347">Helicase</keyword>
<dbReference type="InterPro" id="IPR014001">
    <property type="entry name" value="Helicase_ATP-bd"/>
</dbReference>
<dbReference type="SMART" id="SM00490">
    <property type="entry name" value="HELICc"/>
    <property type="match status" value="1"/>
</dbReference>
<evidence type="ECO:0000256" key="4">
    <source>
        <dbReference type="ARBA" id="ARBA00012552"/>
    </source>
</evidence>
<dbReference type="GO" id="GO:0016787">
    <property type="term" value="F:hydrolase activity"/>
    <property type="evidence" value="ECO:0007669"/>
    <property type="project" value="UniProtKB-KW"/>
</dbReference>
<dbReference type="SMART" id="SM01123">
    <property type="entry name" value="DBP10CT"/>
    <property type="match status" value="1"/>
</dbReference>
<feature type="region of interest" description="Disordered" evidence="15">
    <location>
        <begin position="630"/>
        <end position="661"/>
    </location>
</feature>
<dbReference type="InterPro" id="IPR011545">
    <property type="entry name" value="DEAD/DEAH_box_helicase_dom"/>
</dbReference>
<dbReference type="InterPro" id="IPR000629">
    <property type="entry name" value="RNA-helicase_DEAD-box_CS"/>
</dbReference>
<reference evidence="19" key="1">
    <citation type="journal article" date="2020" name="Stud. Mycol.">
        <title>101 Dothideomycetes genomes: a test case for predicting lifestyles and emergence of pathogens.</title>
        <authorList>
            <person name="Haridas S."/>
            <person name="Albert R."/>
            <person name="Binder M."/>
            <person name="Bloem J."/>
            <person name="Labutti K."/>
            <person name="Salamov A."/>
            <person name="Andreopoulos B."/>
            <person name="Baker S."/>
            <person name="Barry K."/>
            <person name="Bills G."/>
            <person name="Bluhm B."/>
            <person name="Cannon C."/>
            <person name="Castanera R."/>
            <person name="Culley D."/>
            <person name="Daum C."/>
            <person name="Ezra D."/>
            <person name="Gonzalez J."/>
            <person name="Henrissat B."/>
            <person name="Kuo A."/>
            <person name="Liang C."/>
            <person name="Lipzen A."/>
            <person name="Lutzoni F."/>
            <person name="Magnuson J."/>
            <person name="Mondo S."/>
            <person name="Nolan M."/>
            <person name="Ohm R."/>
            <person name="Pangilinan J."/>
            <person name="Park H.-J."/>
            <person name="Ramirez L."/>
            <person name="Alfaro M."/>
            <person name="Sun H."/>
            <person name="Tritt A."/>
            <person name="Yoshinaga Y."/>
            <person name="Zwiers L.-H."/>
            <person name="Turgeon B."/>
            <person name="Goodwin S."/>
            <person name="Spatafora J."/>
            <person name="Crous P."/>
            <person name="Grigoriev I."/>
        </authorList>
    </citation>
    <scope>NUCLEOTIDE SEQUENCE</scope>
    <source>
        <strain evidence="19">Tuck. ex Michener</strain>
    </source>
</reference>
<feature type="region of interest" description="Disordered" evidence="15">
    <location>
        <begin position="818"/>
        <end position="909"/>
    </location>
</feature>
<dbReference type="GO" id="GO:0005524">
    <property type="term" value="F:ATP binding"/>
    <property type="evidence" value="ECO:0007669"/>
    <property type="project" value="UniProtKB-KW"/>
</dbReference>
<dbReference type="Pfam" id="PF08147">
    <property type="entry name" value="DBP10CT"/>
    <property type="match status" value="1"/>
</dbReference>
<keyword evidence="5" id="KW-0690">Ribosome biogenesis</keyword>
<dbReference type="CDD" id="cd17959">
    <property type="entry name" value="DEADc_DDX54"/>
    <property type="match status" value="1"/>
</dbReference>
<dbReference type="PROSITE" id="PS51192">
    <property type="entry name" value="HELICASE_ATP_BIND_1"/>
    <property type="match status" value="1"/>
</dbReference>
<evidence type="ECO:0000256" key="10">
    <source>
        <dbReference type="ARBA" id="ARBA00022840"/>
    </source>
</evidence>
<evidence type="ECO:0000256" key="9">
    <source>
        <dbReference type="ARBA" id="ARBA00022806"/>
    </source>
</evidence>
<dbReference type="InterPro" id="IPR033517">
    <property type="entry name" value="DDX54/DBP10_DEAD-box_helicase"/>
</dbReference>
<dbReference type="PANTHER" id="PTHR47959">
    <property type="entry name" value="ATP-DEPENDENT RNA HELICASE RHLE-RELATED"/>
    <property type="match status" value="1"/>
</dbReference>
<dbReference type="InterPro" id="IPR050079">
    <property type="entry name" value="DEAD_box_RNA_helicase"/>
</dbReference>
<dbReference type="PROSITE" id="PS51195">
    <property type="entry name" value="Q_MOTIF"/>
    <property type="match status" value="1"/>
</dbReference>
<accession>A0A6A6HMD4</accession>
<feature type="domain" description="DEAD-box RNA helicase Q" evidence="18">
    <location>
        <begin position="86"/>
        <end position="114"/>
    </location>
</feature>
<dbReference type="Proteomes" id="UP000800092">
    <property type="component" value="Unassembled WGS sequence"/>
</dbReference>
<evidence type="ECO:0000256" key="12">
    <source>
        <dbReference type="ARBA" id="ARBA00023242"/>
    </source>
</evidence>
<dbReference type="InterPro" id="IPR027417">
    <property type="entry name" value="P-loop_NTPase"/>
</dbReference>
<dbReference type="GO" id="GO:0005829">
    <property type="term" value="C:cytosol"/>
    <property type="evidence" value="ECO:0007669"/>
    <property type="project" value="TreeGrafter"/>
</dbReference>
<dbReference type="FunFam" id="3.40.50.300:FF:000865">
    <property type="entry name" value="ATP-dependent RNA helicase DDX54"/>
    <property type="match status" value="1"/>
</dbReference>
<dbReference type="GO" id="GO:0005730">
    <property type="term" value="C:nucleolus"/>
    <property type="evidence" value="ECO:0007669"/>
    <property type="project" value="UniProtKB-SubCell"/>
</dbReference>
<comment type="catalytic activity">
    <reaction evidence="13">
        <text>ATP + H2O = ADP + phosphate + H(+)</text>
        <dbReference type="Rhea" id="RHEA:13065"/>
        <dbReference type="ChEBI" id="CHEBI:15377"/>
        <dbReference type="ChEBI" id="CHEBI:15378"/>
        <dbReference type="ChEBI" id="CHEBI:30616"/>
        <dbReference type="ChEBI" id="CHEBI:43474"/>
        <dbReference type="ChEBI" id="CHEBI:456216"/>
        <dbReference type="EC" id="3.6.4.13"/>
    </reaction>
</comment>
<feature type="domain" description="Helicase C-terminal" evidence="17">
    <location>
        <begin position="358"/>
        <end position="504"/>
    </location>
</feature>
<feature type="domain" description="Helicase ATP-binding" evidence="16">
    <location>
        <begin position="117"/>
        <end position="289"/>
    </location>
</feature>
<comment type="similarity">
    <text evidence="3">Belongs to the DEAD box helicase family. DDX54/DBP10 subfamily.</text>
</comment>
<evidence type="ECO:0000259" key="17">
    <source>
        <dbReference type="PROSITE" id="PS51194"/>
    </source>
</evidence>
<dbReference type="CDD" id="cd18787">
    <property type="entry name" value="SF2_C_DEAD"/>
    <property type="match status" value="1"/>
</dbReference>
<keyword evidence="10" id="KW-0067">ATP-binding</keyword>
<name>A0A6A6HMD4_VIRVR</name>
<evidence type="ECO:0000256" key="7">
    <source>
        <dbReference type="ARBA" id="ARBA00022741"/>
    </source>
</evidence>
<dbReference type="SMART" id="SM00487">
    <property type="entry name" value="DEXDc"/>
    <property type="match status" value="1"/>
</dbReference>
<evidence type="ECO:0000313" key="19">
    <source>
        <dbReference type="EMBL" id="KAF2238968.1"/>
    </source>
</evidence>
<evidence type="ECO:0000256" key="15">
    <source>
        <dbReference type="SAM" id="MobiDB-lite"/>
    </source>
</evidence>
<dbReference type="InterPro" id="IPR014014">
    <property type="entry name" value="RNA_helicase_DEAD_Q_motif"/>
</dbReference>
<evidence type="ECO:0000256" key="1">
    <source>
        <dbReference type="ARBA" id="ARBA00003706"/>
    </source>
</evidence>
<keyword evidence="6" id="KW-0698">rRNA processing</keyword>
<dbReference type="PROSITE" id="PS51194">
    <property type="entry name" value="HELICASE_CTER"/>
    <property type="match status" value="1"/>
</dbReference>
<dbReference type="EMBL" id="ML991774">
    <property type="protein sequence ID" value="KAF2238968.1"/>
    <property type="molecule type" value="Genomic_DNA"/>
</dbReference>
<organism evidence="19 20">
    <name type="scientific">Viridothelium virens</name>
    <name type="common">Speckled blister lichen</name>
    <name type="synonym">Trypethelium virens</name>
    <dbReference type="NCBI Taxonomy" id="1048519"/>
    <lineage>
        <taxon>Eukaryota</taxon>
        <taxon>Fungi</taxon>
        <taxon>Dikarya</taxon>
        <taxon>Ascomycota</taxon>
        <taxon>Pezizomycotina</taxon>
        <taxon>Dothideomycetes</taxon>
        <taxon>Dothideomycetes incertae sedis</taxon>
        <taxon>Trypetheliales</taxon>
        <taxon>Trypetheliaceae</taxon>
        <taxon>Viridothelium</taxon>
    </lineage>
</organism>
<evidence type="ECO:0000256" key="5">
    <source>
        <dbReference type="ARBA" id="ARBA00022517"/>
    </source>
</evidence>
<evidence type="ECO:0000313" key="20">
    <source>
        <dbReference type="Proteomes" id="UP000800092"/>
    </source>
</evidence>
<proteinExistence type="inferred from homology"/>
<dbReference type="PANTHER" id="PTHR47959:SF8">
    <property type="entry name" value="RNA HELICASE"/>
    <property type="match status" value="1"/>
</dbReference>
<evidence type="ECO:0000256" key="14">
    <source>
        <dbReference type="PROSITE-ProRule" id="PRU00552"/>
    </source>
</evidence>
<evidence type="ECO:0000256" key="6">
    <source>
        <dbReference type="ARBA" id="ARBA00022552"/>
    </source>
</evidence>
<dbReference type="Gene3D" id="3.40.50.300">
    <property type="entry name" value="P-loop containing nucleotide triphosphate hydrolases"/>
    <property type="match status" value="2"/>
</dbReference>
<keyword evidence="8" id="KW-0378">Hydrolase</keyword>
<evidence type="ECO:0000259" key="18">
    <source>
        <dbReference type="PROSITE" id="PS51195"/>
    </source>
</evidence>
<evidence type="ECO:0000259" key="16">
    <source>
        <dbReference type="PROSITE" id="PS51192"/>
    </source>
</evidence>
<keyword evidence="11" id="KW-0694">RNA-binding</keyword>
<dbReference type="Pfam" id="PF00270">
    <property type="entry name" value="DEAD"/>
    <property type="match status" value="1"/>
</dbReference>
<comment type="function">
    <text evidence="1">ATP-binding RNA helicase involved in the biogenesis of 60S ribosomal subunits and is required for the normal formation of 25S and 5.8S rRNAs.</text>
</comment>
<dbReference type="OrthoDB" id="10261375at2759"/>
<dbReference type="Pfam" id="PF00271">
    <property type="entry name" value="Helicase_C"/>
    <property type="match status" value="1"/>
</dbReference>
<evidence type="ECO:0000256" key="13">
    <source>
        <dbReference type="ARBA" id="ARBA00047984"/>
    </source>
</evidence>
<evidence type="ECO:0000256" key="3">
    <source>
        <dbReference type="ARBA" id="ARBA00010379"/>
    </source>
</evidence>
<evidence type="ECO:0000256" key="2">
    <source>
        <dbReference type="ARBA" id="ARBA00004604"/>
    </source>
</evidence>
<feature type="region of interest" description="Disordered" evidence="15">
    <location>
        <begin position="1"/>
        <end position="39"/>
    </location>
</feature>
<gene>
    <name evidence="19" type="ORF">EV356DRAFT_516841</name>
</gene>
<keyword evidence="20" id="KW-1185">Reference proteome</keyword>
<protein>
    <recommendedName>
        <fullName evidence="4">RNA helicase</fullName>
        <ecNumber evidence="4">3.6.4.13</ecNumber>
    </recommendedName>
</protein>
<comment type="subcellular location">
    <subcellularLocation>
        <location evidence="2">Nucleus</location>
        <location evidence="2">Nucleolus</location>
    </subcellularLocation>
</comment>
<dbReference type="GO" id="GO:0003724">
    <property type="term" value="F:RNA helicase activity"/>
    <property type="evidence" value="ECO:0007669"/>
    <property type="project" value="UniProtKB-EC"/>
</dbReference>
<feature type="region of interest" description="Disordered" evidence="15">
    <location>
        <begin position="332"/>
        <end position="358"/>
    </location>
</feature>
<feature type="compositionally biased region" description="Basic and acidic residues" evidence="15">
    <location>
        <begin position="818"/>
        <end position="869"/>
    </location>
</feature>
<dbReference type="GO" id="GO:0003723">
    <property type="term" value="F:RNA binding"/>
    <property type="evidence" value="ECO:0007669"/>
    <property type="project" value="UniProtKB-KW"/>
</dbReference>
<keyword evidence="7" id="KW-0547">Nucleotide-binding</keyword>
<keyword evidence="12" id="KW-0539">Nucleus</keyword>
<dbReference type="GO" id="GO:0006364">
    <property type="term" value="P:rRNA processing"/>
    <property type="evidence" value="ECO:0007669"/>
    <property type="project" value="UniProtKB-KW"/>
</dbReference>
<sequence length="909" mass="100558">MRKRSISPATSEVEIDISESLAKPQVSGPDATEVRPVSTARPSLDEIPVDIEDGHATDDETFIAAQQAATNRKSANLKGRTVKKGGGFQAMGLDTALLKAISKKGFSVPTPIQRRTIPLLMDGHDVVGMARTGSGKTAAFVIPLISALKSHSIKVGARALVLSPSRELALQTLKVVKELGRGTNLRTILVVGGESIEEQFASMATNPDIVIAAPGRFLHLQIEMRLDLSSIRYVVFDEADRLFEMGFASQLTEILHALPSARQTSLFSATLPKSLVEFAKAGLREPTLVRLDAESKISPDLQSAFFTLKSGEKEGALLHILQNVVEIPLGKTDSTHQTTSGAVSGSKKRKRTLGGTGAAKPLLGKSTIIFAATKHHVEYLTSMLRSVGFAVSFIYGSLDQSARRQQIQDFRDGLTMILVVTDVAARGVDIPLLANVVNYDFPPKPKIFVHRVGRTARAGQRGWSFSLVTDTDLPYLIDLQLFLGRRLCLGRASEDSPDFARDVVVGGFDRECLEQGCELATKLLENDNDLAALRAVSTNAERRYVATRSWASTESRKRAKTILSSRSYSEPHIFFGNRDSLGAEREKMLTRVSNFRPQENVFEVGKRGGASAKTQMMQRRKQKPLDISLGLDEGQRDNEPNCKPGVSSTDMEQEDSESAARIRMHQDLSDASEEELEVAFSNGGKPKNNKDPGVWEDSEHFMSYTPQVANLVEDRGYRVSSGAESGPNGTMATFIDAARVASMDLTNDETKGYAEPSRAKGMRWDKKAKKYVARENDQDGSKGTKYIRGESGQKIAASFRSGRFDAWRRANKIERLPRTGEAEKTLRAGDLTRNKYRHRSETAPKEADRFRDNFHIQKRRVEEAKDRRVGKFRQGQGPSLRGIDDVRKQRKMKDRRREKNARPSKKRRV</sequence>
<dbReference type="PROSITE" id="PS00039">
    <property type="entry name" value="DEAD_ATP_HELICASE"/>
    <property type="match status" value="1"/>
</dbReference>
<evidence type="ECO:0000256" key="8">
    <source>
        <dbReference type="ARBA" id="ARBA00022801"/>
    </source>
</evidence>
<dbReference type="AlphaFoldDB" id="A0A6A6HMD4"/>
<dbReference type="InterPro" id="IPR012541">
    <property type="entry name" value="DBP10_C"/>
</dbReference>
<dbReference type="InterPro" id="IPR001650">
    <property type="entry name" value="Helicase_C-like"/>
</dbReference>